<keyword evidence="3" id="KW-1185">Reference proteome</keyword>
<dbReference type="Pfam" id="PF13858">
    <property type="entry name" value="DUF4199"/>
    <property type="match status" value="1"/>
</dbReference>
<keyword evidence="1" id="KW-1133">Transmembrane helix</keyword>
<dbReference type="RefSeq" id="WP_200464438.1">
    <property type="nucleotide sequence ID" value="NZ_JAENRR010000013.1"/>
</dbReference>
<dbReference type="Proteomes" id="UP000605676">
    <property type="component" value="Unassembled WGS sequence"/>
</dbReference>
<name>A0ABS1HHU9_9BACT</name>
<feature type="transmembrane region" description="Helical" evidence="1">
    <location>
        <begin position="145"/>
        <end position="167"/>
    </location>
</feature>
<dbReference type="EMBL" id="JAENRR010000013">
    <property type="protein sequence ID" value="MBK3517214.1"/>
    <property type="molecule type" value="Genomic_DNA"/>
</dbReference>
<gene>
    <name evidence="2" type="ORF">JIV24_07645</name>
</gene>
<reference evidence="2 3" key="1">
    <citation type="submission" date="2021-01" db="EMBL/GenBank/DDBJ databases">
        <title>Carboxyliciviraga sp.nov., isolated from coastal sediments.</title>
        <authorList>
            <person name="Lu D."/>
            <person name="Zhang T."/>
        </authorList>
    </citation>
    <scope>NUCLEOTIDE SEQUENCE [LARGE SCALE GENOMIC DNA]</scope>
    <source>
        <strain evidence="2 3">N1Y132</strain>
    </source>
</reference>
<feature type="transmembrane region" description="Helical" evidence="1">
    <location>
        <begin position="79"/>
        <end position="99"/>
    </location>
</feature>
<keyword evidence="1" id="KW-0472">Membrane</keyword>
<evidence type="ECO:0000313" key="3">
    <source>
        <dbReference type="Proteomes" id="UP000605676"/>
    </source>
</evidence>
<organism evidence="2 3">
    <name type="scientific">Carboxylicivirga marina</name>
    <dbReference type="NCBI Taxonomy" id="2800988"/>
    <lineage>
        <taxon>Bacteria</taxon>
        <taxon>Pseudomonadati</taxon>
        <taxon>Bacteroidota</taxon>
        <taxon>Bacteroidia</taxon>
        <taxon>Marinilabiliales</taxon>
        <taxon>Marinilabiliaceae</taxon>
        <taxon>Carboxylicivirga</taxon>
    </lineage>
</organism>
<protein>
    <submittedName>
        <fullName evidence="2">DUF4199 domain-containing protein</fullName>
    </submittedName>
</protein>
<evidence type="ECO:0000313" key="2">
    <source>
        <dbReference type="EMBL" id="MBK3517214.1"/>
    </source>
</evidence>
<comment type="caution">
    <text evidence="2">The sequence shown here is derived from an EMBL/GenBank/DDBJ whole genome shotgun (WGS) entry which is preliminary data.</text>
</comment>
<feature type="transmembrane region" description="Helical" evidence="1">
    <location>
        <begin position="12"/>
        <end position="33"/>
    </location>
</feature>
<keyword evidence="1" id="KW-0812">Transmembrane</keyword>
<accession>A0ABS1HHU9</accession>
<evidence type="ECO:0000256" key="1">
    <source>
        <dbReference type="SAM" id="Phobius"/>
    </source>
</evidence>
<feature type="transmembrane region" description="Helical" evidence="1">
    <location>
        <begin position="39"/>
        <end position="58"/>
    </location>
</feature>
<proteinExistence type="predicted"/>
<dbReference type="InterPro" id="IPR025250">
    <property type="entry name" value="DUF4199"/>
</dbReference>
<sequence>MEIKKTSLANHAMTYGLYLGIVSIVLTVALFMTDLFLNQAVGMGLILVSIGLLCWVFLDFRKKHNGGYMTFAEGFKLGLLVNIISGVIAAVFKAIYVAFIDPSIVQKTVDFAIEEAYKQQGDMPDEAVEIVEKMYGFIAGPTGSLIIGIVSALIFGAIISLILAAIFKKEQSMFDRSEIMEEAE</sequence>